<dbReference type="RefSeq" id="WP_248665851.1">
    <property type="nucleotide sequence ID" value="NZ_JALPRX010000016.1"/>
</dbReference>
<feature type="domain" description="SPOR" evidence="2">
    <location>
        <begin position="215"/>
        <end position="292"/>
    </location>
</feature>
<evidence type="ECO:0000313" key="3">
    <source>
        <dbReference type="EMBL" id="MCK8783728.1"/>
    </source>
</evidence>
<dbReference type="PANTHER" id="PTHR34183:SF1">
    <property type="entry name" value="ENDOLYTIC PEPTIDOGLYCAN TRANSGLYCOSYLASE RLPA"/>
    <property type="match status" value="1"/>
</dbReference>
<dbReference type="EC" id="4.2.2.-" evidence="1"/>
<dbReference type="EMBL" id="JALPRX010000016">
    <property type="protein sequence ID" value="MCK8783728.1"/>
    <property type="molecule type" value="Genomic_DNA"/>
</dbReference>
<dbReference type="InterPro" id="IPR034718">
    <property type="entry name" value="RlpA"/>
</dbReference>
<dbReference type="CDD" id="cd22268">
    <property type="entry name" value="DPBB_RlpA-like"/>
    <property type="match status" value="1"/>
</dbReference>
<dbReference type="GO" id="GO:0008932">
    <property type="term" value="F:lytic endotransglycosylase activity"/>
    <property type="evidence" value="ECO:0007669"/>
    <property type="project" value="UniProtKB-UniRule"/>
</dbReference>
<dbReference type="Pfam" id="PF03330">
    <property type="entry name" value="DPBB_1"/>
    <property type="match status" value="1"/>
</dbReference>
<dbReference type="GO" id="GO:0071555">
    <property type="term" value="P:cell wall organization"/>
    <property type="evidence" value="ECO:0007669"/>
    <property type="project" value="UniProtKB-KW"/>
</dbReference>
<comment type="function">
    <text evidence="1">Lytic transglycosylase with a strong preference for naked glycan strands that lack stem peptides.</text>
</comment>
<dbReference type="PANTHER" id="PTHR34183">
    <property type="entry name" value="ENDOLYTIC PEPTIDOGLYCAN TRANSGLYCOSYLASE RLPA"/>
    <property type="match status" value="1"/>
</dbReference>
<dbReference type="Pfam" id="PF05036">
    <property type="entry name" value="SPOR"/>
    <property type="match status" value="1"/>
</dbReference>
<comment type="similarity">
    <text evidence="1">Belongs to the RlpA family.</text>
</comment>
<proteinExistence type="inferred from homology"/>
<dbReference type="InterPro" id="IPR036680">
    <property type="entry name" value="SPOR-like_sf"/>
</dbReference>
<dbReference type="AlphaFoldDB" id="A0A9X1Y5P3"/>
<evidence type="ECO:0000259" key="2">
    <source>
        <dbReference type="PROSITE" id="PS51724"/>
    </source>
</evidence>
<accession>A0A9X1Y5P3</accession>
<dbReference type="GO" id="GO:0000270">
    <property type="term" value="P:peptidoglycan metabolic process"/>
    <property type="evidence" value="ECO:0007669"/>
    <property type="project" value="UniProtKB-UniRule"/>
</dbReference>
<dbReference type="HAMAP" id="MF_02071">
    <property type="entry name" value="RlpA"/>
    <property type="match status" value="1"/>
</dbReference>
<dbReference type="PROSITE" id="PS51724">
    <property type="entry name" value="SPOR"/>
    <property type="match status" value="1"/>
</dbReference>
<keyword evidence="1" id="KW-0961">Cell wall biogenesis/degradation</keyword>
<dbReference type="SUPFAM" id="SSF110997">
    <property type="entry name" value="Sporulation related repeat"/>
    <property type="match status" value="1"/>
</dbReference>
<dbReference type="Gene3D" id="3.30.70.1070">
    <property type="entry name" value="Sporulation related repeat"/>
    <property type="match status" value="1"/>
</dbReference>
<keyword evidence="1" id="KW-0456">Lyase</keyword>
<evidence type="ECO:0000256" key="1">
    <source>
        <dbReference type="HAMAP-Rule" id="MF_02071"/>
    </source>
</evidence>
<dbReference type="InterPro" id="IPR007730">
    <property type="entry name" value="SPOR-like_dom"/>
</dbReference>
<gene>
    <name evidence="1" type="primary">rlpA</name>
    <name evidence="3" type="ORF">M0638_04940</name>
</gene>
<dbReference type="InterPro" id="IPR009009">
    <property type="entry name" value="RlpA-like_DPBB"/>
</dbReference>
<evidence type="ECO:0000313" key="4">
    <source>
        <dbReference type="Proteomes" id="UP001139516"/>
    </source>
</evidence>
<keyword evidence="4" id="KW-1185">Reference proteome</keyword>
<organism evidence="3 4">
    <name type="scientific">Roseomonas acroporae</name>
    <dbReference type="NCBI Taxonomy" id="2937791"/>
    <lineage>
        <taxon>Bacteria</taxon>
        <taxon>Pseudomonadati</taxon>
        <taxon>Pseudomonadota</taxon>
        <taxon>Alphaproteobacteria</taxon>
        <taxon>Acetobacterales</taxon>
        <taxon>Roseomonadaceae</taxon>
        <taxon>Roseomonas</taxon>
    </lineage>
</organism>
<reference evidence="3" key="1">
    <citation type="submission" date="2022-04" db="EMBL/GenBank/DDBJ databases">
        <title>Roseomonas acroporae sp. nov., isolated from coral Acropora digitifera.</title>
        <authorList>
            <person name="Sun H."/>
        </authorList>
    </citation>
    <scope>NUCLEOTIDE SEQUENCE</scope>
    <source>
        <strain evidence="3">NAR14</strain>
    </source>
</reference>
<dbReference type="GO" id="GO:0009279">
    <property type="term" value="C:cell outer membrane"/>
    <property type="evidence" value="ECO:0007669"/>
    <property type="project" value="TreeGrafter"/>
</dbReference>
<dbReference type="GO" id="GO:0042834">
    <property type="term" value="F:peptidoglycan binding"/>
    <property type="evidence" value="ECO:0007669"/>
    <property type="project" value="InterPro"/>
</dbReference>
<sequence length="292" mass="29992">MLLAVLALAGCRPAPTASPAAAPRYTVGAPYEMGGVWSYPRADTTLVQSGLATILPDRRAGRRTADGEIHDPAALVAAHRTLQLPSILEVTNLENGRSLLVRANDRGPAPPGRVIGLSRRAAELLGVRDGTQVRVAVRPAESQALAAALPGEENAPPAVAAPRGAVATEALPPPPGARAAERVREAAPLARPAAGVTEAAPVVPDRLPEQVAQGAPSPGSLYVEAGTFSRRDMAARQAASLAGAGATVQAGGPRGREQFRVRIGPLPDPAAADRTLEQVLRSGVSEARITVE</sequence>
<protein>
    <recommendedName>
        <fullName evidence="1">Endolytic peptidoglycan transglycosylase RlpA</fullName>
        <ecNumber evidence="1">4.2.2.-</ecNumber>
    </recommendedName>
</protein>
<dbReference type="InterPro" id="IPR036908">
    <property type="entry name" value="RlpA-like_sf"/>
</dbReference>
<dbReference type="Proteomes" id="UP001139516">
    <property type="component" value="Unassembled WGS sequence"/>
</dbReference>
<name>A0A9X1Y5P3_9PROT</name>
<comment type="caution">
    <text evidence="3">The sequence shown here is derived from an EMBL/GenBank/DDBJ whole genome shotgun (WGS) entry which is preliminary data.</text>
</comment>
<dbReference type="Gene3D" id="2.40.40.10">
    <property type="entry name" value="RlpA-like domain"/>
    <property type="match status" value="1"/>
</dbReference>